<evidence type="ECO:0000313" key="2">
    <source>
        <dbReference type="EMBL" id="GLS71625.1"/>
    </source>
</evidence>
<accession>A0AA37TH79</accession>
<dbReference type="RefSeq" id="WP_238193830.1">
    <property type="nucleotide sequence ID" value="NZ_BPQZ01000001.1"/>
</dbReference>
<feature type="domain" description="KfrA N-terminal DNA-binding" evidence="1">
    <location>
        <begin position="18"/>
        <end position="135"/>
    </location>
</feature>
<proteinExistence type="predicted"/>
<dbReference type="InterPro" id="IPR021104">
    <property type="entry name" value="KfrA_DNA-bd_N"/>
</dbReference>
<organism evidence="2 3">
    <name type="scientific">Methylobacterium tardum</name>
    <dbReference type="NCBI Taxonomy" id="374432"/>
    <lineage>
        <taxon>Bacteria</taxon>
        <taxon>Pseudomonadati</taxon>
        <taxon>Pseudomonadota</taxon>
        <taxon>Alphaproteobacteria</taxon>
        <taxon>Hyphomicrobiales</taxon>
        <taxon>Methylobacteriaceae</taxon>
        <taxon>Methylobacterium</taxon>
    </lineage>
</organism>
<gene>
    <name evidence="2" type="ORF">GCM10007890_36380</name>
</gene>
<sequence>MAGGATIGLAPGDERRRRAVFQAADDIRAEGVEAVNLRTVWARVKLDHGVAGNNQTIGRYYAEWTADRCYVPAIEQSGMPKSVSTRLAKAGIELWGAAQAEATMIYQRDRQRMEAEVAAERKLREEALAMLDAREAVIDAQRNELAWYATELDRVREHLSLVRSRAFWRTVAQEIWEILPEREAMHLADIVPRIGHEFVREAEEYPGEWGVDLIRGVMDQRIKFKKLFAKEGAARYRRRRPEDDAA</sequence>
<dbReference type="AlphaFoldDB" id="A0AA37TH79"/>
<name>A0AA37TH79_9HYPH</name>
<evidence type="ECO:0000313" key="3">
    <source>
        <dbReference type="Proteomes" id="UP001157440"/>
    </source>
</evidence>
<protein>
    <recommendedName>
        <fullName evidence="1">KfrA N-terminal DNA-binding domain-containing protein</fullName>
    </recommendedName>
</protein>
<dbReference type="Proteomes" id="UP001157440">
    <property type="component" value="Unassembled WGS sequence"/>
</dbReference>
<dbReference type="Pfam" id="PF11740">
    <property type="entry name" value="KfrA_N"/>
    <property type="match status" value="1"/>
</dbReference>
<keyword evidence="3" id="KW-1185">Reference proteome</keyword>
<comment type="caution">
    <text evidence="2">The sequence shown here is derived from an EMBL/GenBank/DDBJ whole genome shotgun (WGS) entry which is preliminary data.</text>
</comment>
<evidence type="ECO:0000259" key="1">
    <source>
        <dbReference type="Pfam" id="PF11740"/>
    </source>
</evidence>
<dbReference type="EMBL" id="BSPL01000017">
    <property type="protein sequence ID" value="GLS71625.1"/>
    <property type="molecule type" value="Genomic_DNA"/>
</dbReference>
<reference evidence="3" key="1">
    <citation type="journal article" date="2019" name="Int. J. Syst. Evol. Microbiol.">
        <title>The Global Catalogue of Microorganisms (GCM) 10K type strain sequencing project: providing services to taxonomists for standard genome sequencing and annotation.</title>
        <authorList>
            <consortium name="The Broad Institute Genomics Platform"/>
            <consortium name="The Broad Institute Genome Sequencing Center for Infectious Disease"/>
            <person name="Wu L."/>
            <person name="Ma J."/>
        </authorList>
    </citation>
    <scope>NUCLEOTIDE SEQUENCE [LARGE SCALE GENOMIC DNA]</scope>
    <source>
        <strain evidence="3">NBRC 103632</strain>
    </source>
</reference>